<dbReference type="Proteomes" id="UP000204235">
    <property type="component" value="Segment"/>
</dbReference>
<dbReference type="RefSeq" id="YP_009010187.1">
    <property type="nucleotide sequence ID" value="NC_023610.1"/>
</dbReference>
<organism evidence="1 2">
    <name type="scientific">Erwinia phage PhiEaH1</name>
    <dbReference type="NCBI Taxonomy" id="1401669"/>
    <lineage>
        <taxon>Viruses</taxon>
        <taxon>Duplodnaviria</taxon>
        <taxon>Heunggongvirae</taxon>
        <taxon>Uroviricota</taxon>
        <taxon>Caudoviricetes</taxon>
        <taxon>Chimalliviridae</taxon>
        <taxon>Iapetusvirus</taxon>
        <taxon>Iapetusvirus EaH1</taxon>
    </lineage>
</organism>
<evidence type="ECO:0000313" key="1">
    <source>
        <dbReference type="EMBL" id="AGX01856.1"/>
    </source>
</evidence>
<protein>
    <submittedName>
        <fullName evidence="1">Uncharacterized protein</fullName>
    </submittedName>
</protein>
<proteinExistence type="predicted"/>
<evidence type="ECO:0000313" key="2">
    <source>
        <dbReference type="Proteomes" id="UP000204235"/>
    </source>
</evidence>
<keyword evidence="2" id="KW-1185">Reference proteome</keyword>
<dbReference type="GeneID" id="18501029"/>
<accession>W8CZM9</accession>
<name>W8CZM9_9CAUD</name>
<reference evidence="1 2" key="1">
    <citation type="journal article" date="2014" name="FEMS Microbiol. Lett.">
        <title>The genome of the Erwinia amylovora phage PhiEaH1 reveals greater diversity and broadens the applicability of phages for the treatment of fire blight.</title>
        <authorList>
            <person name="Meczker K."/>
            <person name="Domotor D."/>
            <person name="Vass J."/>
            <person name="Rakhely G."/>
            <person name="Schneider G."/>
            <person name="Kovacs T."/>
        </authorList>
    </citation>
    <scope>NUCLEOTIDE SEQUENCE [LARGE SCALE GENOMIC DNA]</scope>
</reference>
<dbReference type="KEGG" id="vg:18501029"/>
<dbReference type="EMBL" id="KF623294">
    <property type="protein sequence ID" value="AGX01856.1"/>
    <property type="molecule type" value="Genomic_DNA"/>
</dbReference>
<sequence>MMAFFFCTNLETEMSGRILSLPEMRDIVVALRKGESLEAMAERFKFSRSGMGNIIEKHFGVNVKTIRAGVKISLVLRRAIDLHQLLQVSTDQLLYHYFKRHREGWLRLLFDDLTYEGGQLRDSHGQDVQVAVYLERCGPIENTHRLLVVRLDTWTAVRSGCMGSLGDASEGLRKVITKRVVHIPSEQHAGLTSLLGLV</sequence>